<evidence type="ECO:0000313" key="4">
    <source>
        <dbReference type="EMBL" id="GLH73789.1"/>
    </source>
</evidence>
<dbReference type="PROSITE" id="PS50206">
    <property type="entry name" value="RHODANESE_3"/>
    <property type="match status" value="2"/>
</dbReference>
<reference evidence="4 5" key="1">
    <citation type="journal article" date="2023" name="Antonie Van Leeuwenhoek">
        <title>Mesoterricola silvestris gen. nov., sp. nov., Mesoterricola sediminis sp. nov., Geothrix oryzae sp. nov., Geothrix edaphica sp. nov., Geothrix rubra sp. nov., and Geothrix limicola sp. nov., six novel members of Acidobacteriota isolated from soils.</title>
        <authorList>
            <person name="Itoh H."/>
            <person name="Sugisawa Y."/>
            <person name="Mise K."/>
            <person name="Xu Z."/>
            <person name="Kuniyasu M."/>
            <person name="Ushijima N."/>
            <person name="Kawano K."/>
            <person name="Kobayashi E."/>
            <person name="Shiratori Y."/>
            <person name="Masuda Y."/>
            <person name="Senoo K."/>
        </authorList>
    </citation>
    <scope>NUCLEOTIDE SEQUENCE [LARGE SCALE GENOMIC DNA]</scope>
    <source>
        <strain evidence="4 5">Red804</strain>
    </source>
</reference>
<dbReference type="EMBL" id="BSDE01000004">
    <property type="protein sequence ID" value="GLH73789.1"/>
    <property type="molecule type" value="Genomic_DNA"/>
</dbReference>
<dbReference type="CDD" id="cd01449">
    <property type="entry name" value="TST_Repeat_2"/>
    <property type="match status" value="1"/>
</dbReference>
<dbReference type="SUPFAM" id="SSF52821">
    <property type="entry name" value="Rhodanese/Cell cycle control phosphatase"/>
    <property type="match status" value="2"/>
</dbReference>
<dbReference type="SMART" id="SM00450">
    <property type="entry name" value="RHOD"/>
    <property type="match status" value="2"/>
</dbReference>
<sequence length="284" mass="30586">MSLITASDLRTRHTSLRLLDARPDLSDYLAGHLPGALHADLNRQLSTAADPGHDPARGGRHPLPPLDRFATQLGAWGIGPDTEVVVYDAASGGNAAARLWWMLKALGHARVSVLDGGLQAALQDGWTLTVEMPSISPLAAYPAERWLRPTADMEAVEVIRRDATQRLLDVRAPERWRGDSETLDPIAGHIPGSLNLAWNDNLDGSGRFKAPELLRAQYEALLGGVPAERLTVHCGSGVTACHTLLALEVAGLRGASLYVGSWSEWCRSGRERSPEAKPELKAGL</sequence>
<evidence type="ECO:0000313" key="5">
    <source>
        <dbReference type="Proteomes" id="UP001165069"/>
    </source>
</evidence>
<accession>A0ABQ5QGU0</accession>
<dbReference type="InterPro" id="IPR036873">
    <property type="entry name" value="Rhodanese-like_dom_sf"/>
</dbReference>
<evidence type="ECO:0000256" key="2">
    <source>
        <dbReference type="ARBA" id="ARBA00022737"/>
    </source>
</evidence>
<dbReference type="Proteomes" id="UP001165069">
    <property type="component" value="Unassembled WGS sequence"/>
</dbReference>
<dbReference type="Pfam" id="PF00581">
    <property type="entry name" value="Rhodanese"/>
    <property type="match status" value="2"/>
</dbReference>
<gene>
    <name evidence="4" type="primary">sseA</name>
    <name evidence="4" type="ORF">GETHLI_22910</name>
</gene>
<evidence type="ECO:0000259" key="3">
    <source>
        <dbReference type="PROSITE" id="PS50206"/>
    </source>
</evidence>
<proteinExistence type="predicted"/>
<dbReference type="InterPro" id="IPR001763">
    <property type="entry name" value="Rhodanese-like_dom"/>
</dbReference>
<keyword evidence="5" id="KW-1185">Reference proteome</keyword>
<feature type="domain" description="Rhodanese" evidence="3">
    <location>
        <begin position="161"/>
        <end position="274"/>
    </location>
</feature>
<dbReference type="PANTHER" id="PTHR11364:SF27">
    <property type="entry name" value="SULFURTRANSFERASE"/>
    <property type="match status" value="1"/>
</dbReference>
<dbReference type="InterPro" id="IPR045078">
    <property type="entry name" value="TST/MPST-like"/>
</dbReference>
<dbReference type="PANTHER" id="PTHR11364">
    <property type="entry name" value="THIOSULFATE SULFERTANSFERASE"/>
    <property type="match status" value="1"/>
</dbReference>
<dbReference type="CDD" id="cd01448">
    <property type="entry name" value="TST_Repeat_1"/>
    <property type="match status" value="1"/>
</dbReference>
<dbReference type="RefSeq" id="WP_285575379.1">
    <property type="nucleotide sequence ID" value="NZ_BSDE01000004.1"/>
</dbReference>
<keyword evidence="1" id="KW-0808">Transferase</keyword>
<organism evidence="4 5">
    <name type="scientific">Geothrix limicola</name>
    <dbReference type="NCBI Taxonomy" id="2927978"/>
    <lineage>
        <taxon>Bacteria</taxon>
        <taxon>Pseudomonadati</taxon>
        <taxon>Acidobacteriota</taxon>
        <taxon>Holophagae</taxon>
        <taxon>Holophagales</taxon>
        <taxon>Holophagaceae</taxon>
        <taxon>Geothrix</taxon>
    </lineage>
</organism>
<dbReference type="Gene3D" id="3.40.250.10">
    <property type="entry name" value="Rhodanese-like domain"/>
    <property type="match status" value="2"/>
</dbReference>
<protein>
    <submittedName>
        <fullName evidence="4">Thiosulfate sulfurtransferase</fullName>
    </submittedName>
</protein>
<keyword evidence="2" id="KW-0677">Repeat</keyword>
<evidence type="ECO:0000256" key="1">
    <source>
        <dbReference type="ARBA" id="ARBA00022679"/>
    </source>
</evidence>
<feature type="domain" description="Rhodanese" evidence="3">
    <location>
        <begin position="12"/>
        <end position="130"/>
    </location>
</feature>
<comment type="caution">
    <text evidence="4">The sequence shown here is derived from an EMBL/GenBank/DDBJ whole genome shotgun (WGS) entry which is preliminary data.</text>
</comment>
<name>A0ABQ5QGU0_9BACT</name>